<gene>
    <name evidence="3" type="ORF">PACLA_8A011608</name>
</gene>
<dbReference type="InterPro" id="IPR048365">
    <property type="entry name" value="TNP-like_RNaseH_N"/>
</dbReference>
<evidence type="ECO:0000313" key="3">
    <source>
        <dbReference type="EMBL" id="CAB4009528.1"/>
    </source>
</evidence>
<keyword evidence="4" id="KW-1185">Reference proteome</keyword>
<organism evidence="3 4">
    <name type="scientific">Paramuricea clavata</name>
    <name type="common">Red gorgonian</name>
    <name type="synonym">Violescent sea-whip</name>
    <dbReference type="NCBI Taxonomy" id="317549"/>
    <lineage>
        <taxon>Eukaryota</taxon>
        <taxon>Metazoa</taxon>
        <taxon>Cnidaria</taxon>
        <taxon>Anthozoa</taxon>
        <taxon>Octocorallia</taxon>
        <taxon>Malacalcyonacea</taxon>
        <taxon>Plexauridae</taxon>
        <taxon>Paramuricea</taxon>
    </lineage>
</organism>
<accession>A0A6S7JAV2</accession>
<dbReference type="AlphaFoldDB" id="A0A6S7JAV2"/>
<dbReference type="Proteomes" id="UP001152795">
    <property type="component" value="Unassembled WGS sequence"/>
</dbReference>
<feature type="domain" description="Transposable element P transposase-like RNase H" evidence="2">
    <location>
        <begin position="153"/>
        <end position="209"/>
    </location>
</feature>
<proteinExistence type="predicted"/>
<dbReference type="Pfam" id="PF21787">
    <property type="entry name" value="TNP-like_RNaseH_N"/>
    <property type="match status" value="1"/>
</dbReference>
<feature type="domain" description="THAP9-like helix-turn-helix" evidence="1">
    <location>
        <begin position="67"/>
        <end position="147"/>
    </location>
</feature>
<sequence>MLTTVSSLDIVNHDHTYCKKANTIEDLEVDQDRKTLEDKLKIKIKGLQQQLRRTKARKQTMGDIIQELQQKLLICQDDAELLSAKFDGVQLAIFRDTKNNVSCDPCGRRYVDVVKEFATTLNYYSPKAYEYVRSIIPLPHPSLIRKWSSVVECNPGFFKESFESLKKEALLSPEKKDCCLIIDGMAIKKQTLWDSKNDKYVGFVDYGYSYTYQ</sequence>
<dbReference type="Pfam" id="PF12017">
    <property type="entry name" value="Tnp_P_element"/>
    <property type="match status" value="1"/>
</dbReference>
<dbReference type="EMBL" id="CACRXK020006481">
    <property type="protein sequence ID" value="CAB4009528.1"/>
    <property type="molecule type" value="Genomic_DNA"/>
</dbReference>
<reference evidence="3" key="1">
    <citation type="submission" date="2020-04" db="EMBL/GenBank/DDBJ databases">
        <authorList>
            <person name="Alioto T."/>
            <person name="Alioto T."/>
            <person name="Gomez Garrido J."/>
        </authorList>
    </citation>
    <scope>NUCLEOTIDE SEQUENCE</scope>
    <source>
        <strain evidence="3">A484AB</strain>
    </source>
</reference>
<comment type="caution">
    <text evidence="3">The sequence shown here is derived from an EMBL/GenBank/DDBJ whole genome shotgun (WGS) entry which is preliminary data.</text>
</comment>
<evidence type="ECO:0000259" key="1">
    <source>
        <dbReference type="Pfam" id="PF12017"/>
    </source>
</evidence>
<name>A0A6S7JAV2_PARCT</name>
<evidence type="ECO:0000313" key="4">
    <source>
        <dbReference type="Proteomes" id="UP001152795"/>
    </source>
</evidence>
<dbReference type="InterPro" id="IPR021896">
    <property type="entry name" value="THAP9-like_HTH"/>
</dbReference>
<protein>
    <submittedName>
        <fullName evidence="3">DNA transposase THAP9</fullName>
    </submittedName>
</protein>
<evidence type="ECO:0000259" key="2">
    <source>
        <dbReference type="Pfam" id="PF21787"/>
    </source>
</evidence>
<dbReference type="OrthoDB" id="7312725at2759"/>